<proteinExistence type="predicted"/>
<reference evidence="1 2" key="1">
    <citation type="journal article" date="2024" name="BMC Genomics">
        <title>De novo assembly and annotation of Popillia japonica's genome with initial clues to its potential as an invasive pest.</title>
        <authorList>
            <person name="Cucini C."/>
            <person name="Boschi S."/>
            <person name="Funari R."/>
            <person name="Cardaioli E."/>
            <person name="Iannotti N."/>
            <person name="Marturano G."/>
            <person name="Paoli F."/>
            <person name="Bruttini M."/>
            <person name="Carapelli A."/>
            <person name="Frati F."/>
            <person name="Nardi F."/>
        </authorList>
    </citation>
    <scope>NUCLEOTIDE SEQUENCE [LARGE SCALE GENOMIC DNA]</scope>
    <source>
        <strain evidence="1">DMR45628</strain>
    </source>
</reference>
<keyword evidence="2" id="KW-1185">Reference proteome</keyword>
<dbReference type="EMBL" id="JASPKY010000576">
    <property type="protein sequence ID" value="KAK9692578.1"/>
    <property type="molecule type" value="Genomic_DNA"/>
</dbReference>
<comment type="caution">
    <text evidence="1">The sequence shown here is derived from an EMBL/GenBank/DDBJ whole genome shotgun (WGS) entry which is preliminary data.</text>
</comment>
<accession>A0AAW1ISN2</accession>
<gene>
    <name evidence="1" type="ORF">QE152_g35056</name>
</gene>
<dbReference type="AlphaFoldDB" id="A0AAW1ISN2"/>
<protein>
    <submittedName>
        <fullName evidence="1">Uncharacterized protein</fullName>
    </submittedName>
</protein>
<evidence type="ECO:0000313" key="2">
    <source>
        <dbReference type="Proteomes" id="UP001458880"/>
    </source>
</evidence>
<evidence type="ECO:0000313" key="1">
    <source>
        <dbReference type="EMBL" id="KAK9692578.1"/>
    </source>
</evidence>
<dbReference type="Proteomes" id="UP001458880">
    <property type="component" value="Unassembled WGS sequence"/>
</dbReference>
<organism evidence="1 2">
    <name type="scientific">Popillia japonica</name>
    <name type="common">Japanese beetle</name>
    <dbReference type="NCBI Taxonomy" id="7064"/>
    <lineage>
        <taxon>Eukaryota</taxon>
        <taxon>Metazoa</taxon>
        <taxon>Ecdysozoa</taxon>
        <taxon>Arthropoda</taxon>
        <taxon>Hexapoda</taxon>
        <taxon>Insecta</taxon>
        <taxon>Pterygota</taxon>
        <taxon>Neoptera</taxon>
        <taxon>Endopterygota</taxon>
        <taxon>Coleoptera</taxon>
        <taxon>Polyphaga</taxon>
        <taxon>Scarabaeiformia</taxon>
        <taxon>Scarabaeidae</taxon>
        <taxon>Rutelinae</taxon>
        <taxon>Popillia</taxon>
    </lineage>
</organism>
<sequence>MESTSGGTLRFKIRTNIFKGKSGQHSTEYGEMESTSGGTLRFKIRTNIFKGKSGQHSTEYGESMADKVLRHMDGIRDPTLYEIVALKNKSSLLSSAHSGRLPALMRTS</sequence>
<name>A0AAW1ISN2_POPJA</name>